<evidence type="ECO:0000313" key="4">
    <source>
        <dbReference type="Proteomes" id="UP000001861"/>
    </source>
</evidence>
<sequence length="427" mass="48454">MTMEPGLGGQPNVPGISPTPGPSSFSDTTGLIRASGPYYNDLKTTIASLSHASSHLEEQTAYLEEMEKRVKISEVRLAEAISKRKAAEWRFGQVTERTENATGMFVRSVFGQRGKWEEKLREAERGYMEALQEETIRREDRTNVLMLHKEALVARQDLQEKIERHHTLQRDLRRFYNEVFSGSNPEYPEEDALESEVRDLERQLEKTKEQLDSDNKVVALLEKASEAMICAVASVEDAVGASRIDVAKAMKNSFYISSIWPKQRGLAQCQRYVKEAKKEVDKAVEISSRVKPLNTKQVGIPPDAVNVILNDYRSDEELHERIKDYAVKVELANIHVKEQRLLAAQRQDATYEKFKELSNELGKKSNELLELRKEIVERVLDPEWRPPVVPSFPPPEYDVVNATMDGLSMHQGEPPDLDDAPPVPTAI</sequence>
<dbReference type="VEuPathDB" id="FungiDB:CC1G_09666"/>
<gene>
    <name evidence="3" type="ORF">CC1G_09666</name>
</gene>
<dbReference type="GeneID" id="6016382"/>
<dbReference type="InParanoid" id="A8P9F8"/>
<reference evidence="3 4" key="1">
    <citation type="journal article" date="2010" name="Proc. Natl. Acad. Sci. U.S.A.">
        <title>Insights into evolution of multicellular fungi from the assembled chromosomes of the mushroom Coprinopsis cinerea (Coprinus cinereus).</title>
        <authorList>
            <person name="Stajich J.E."/>
            <person name="Wilke S.K."/>
            <person name="Ahren D."/>
            <person name="Au C.H."/>
            <person name="Birren B.W."/>
            <person name="Borodovsky M."/>
            <person name="Burns C."/>
            <person name="Canback B."/>
            <person name="Casselton L.A."/>
            <person name="Cheng C.K."/>
            <person name="Deng J."/>
            <person name="Dietrich F.S."/>
            <person name="Fargo D.C."/>
            <person name="Farman M.L."/>
            <person name="Gathman A.C."/>
            <person name="Goldberg J."/>
            <person name="Guigo R."/>
            <person name="Hoegger P.J."/>
            <person name="Hooker J.B."/>
            <person name="Huggins A."/>
            <person name="James T.Y."/>
            <person name="Kamada T."/>
            <person name="Kilaru S."/>
            <person name="Kodira C."/>
            <person name="Kues U."/>
            <person name="Kupfer D."/>
            <person name="Kwan H.S."/>
            <person name="Lomsadze A."/>
            <person name="Li W."/>
            <person name="Lilly W.W."/>
            <person name="Ma L.J."/>
            <person name="Mackey A.J."/>
            <person name="Manning G."/>
            <person name="Martin F."/>
            <person name="Muraguchi H."/>
            <person name="Natvig D.O."/>
            <person name="Palmerini H."/>
            <person name="Ramesh M.A."/>
            <person name="Rehmeyer C.J."/>
            <person name="Roe B.A."/>
            <person name="Shenoy N."/>
            <person name="Stanke M."/>
            <person name="Ter-Hovhannisyan V."/>
            <person name="Tunlid A."/>
            <person name="Velagapudi R."/>
            <person name="Vision T.J."/>
            <person name="Zeng Q."/>
            <person name="Zolan M.E."/>
            <person name="Pukkila P.J."/>
        </authorList>
    </citation>
    <scope>NUCLEOTIDE SEQUENCE [LARGE SCALE GENOMIC DNA]</scope>
    <source>
        <strain evidence="4">Okayama-7 / 130 / ATCC MYA-4618 / FGSC 9003</strain>
    </source>
</reference>
<dbReference type="KEGG" id="cci:CC1G_09666"/>
<keyword evidence="1" id="KW-0175">Coiled coil</keyword>
<evidence type="ECO:0000256" key="1">
    <source>
        <dbReference type="SAM" id="Coils"/>
    </source>
</evidence>
<dbReference type="PANTHER" id="PTHR21974">
    <property type="entry name" value="RE15880P"/>
    <property type="match status" value="1"/>
</dbReference>
<organism evidence="3 4">
    <name type="scientific">Coprinopsis cinerea (strain Okayama-7 / 130 / ATCC MYA-4618 / FGSC 9003)</name>
    <name type="common">Inky cap fungus</name>
    <name type="synonym">Hormographiella aspergillata</name>
    <dbReference type="NCBI Taxonomy" id="240176"/>
    <lineage>
        <taxon>Eukaryota</taxon>
        <taxon>Fungi</taxon>
        <taxon>Dikarya</taxon>
        <taxon>Basidiomycota</taxon>
        <taxon>Agaricomycotina</taxon>
        <taxon>Agaricomycetes</taxon>
        <taxon>Agaricomycetidae</taxon>
        <taxon>Agaricales</taxon>
        <taxon>Agaricineae</taxon>
        <taxon>Psathyrellaceae</taxon>
        <taxon>Coprinopsis</taxon>
    </lineage>
</organism>
<name>A8P9F8_COPC7</name>
<feature type="region of interest" description="Disordered" evidence="2">
    <location>
        <begin position="1"/>
        <end position="29"/>
    </location>
</feature>
<dbReference type="EMBL" id="AACS02000011">
    <property type="protein sequence ID" value="EAU82064.1"/>
    <property type="molecule type" value="Genomic_DNA"/>
</dbReference>
<dbReference type="PANTHER" id="PTHR21974:SF2">
    <property type="entry name" value="RE15880P"/>
    <property type="match status" value="1"/>
</dbReference>
<evidence type="ECO:0000313" key="3">
    <source>
        <dbReference type="EMBL" id="EAU82064.1"/>
    </source>
</evidence>
<feature type="region of interest" description="Disordered" evidence="2">
    <location>
        <begin position="406"/>
        <end position="427"/>
    </location>
</feature>
<dbReference type="AlphaFoldDB" id="A8P9F8"/>
<evidence type="ECO:0000256" key="2">
    <source>
        <dbReference type="SAM" id="MobiDB-lite"/>
    </source>
</evidence>
<protein>
    <submittedName>
        <fullName evidence="3">Uncharacterized protein</fullName>
    </submittedName>
</protein>
<dbReference type="OMA" id="ARERKHY"/>
<keyword evidence="4" id="KW-1185">Reference proteome</keyword>
<proteinExistence type="predicted"/>
<dbReference type="OrthoDB" id="2562743at2759"/>
<comment type="caution">
    <text evidence="3">The sequence shown here is derived from an EMBL/GenBank/DDBJ whole genome shotgun (WGS) entry which is preliminary data.</text>
</comment>
<dbReference type="Proteomes" id="UP000001861">
    <property type="component" value="Unassembled WGS sequence"/>
</dbReference>
<accession>A8P9F8</accession>
<feature type="coiled-coil region" evidence="1">
    <location>
        <begin position="190"/>
        <end position="224"/>
    </location>
</feature>
<dbReference type="RefSeq" id="XP_001839763.1">
    <property type="nucleotide sequence ID" value="XM_001839711.1"/>
</dbReference>